<keyword evidence="1" id="KW-0732">Signal</keyword>
<feature type="chain" id="PRO_5004574732" evidence="1">
    <location>
        <begin position="20"/>
        <end position="277"/>
    </location>
</feature>
<reference evidence="2" key="1">
    <citation type="journal article" date="2013" name="BMC Genomics">
        <title>A deep insight into the sialotranscriptome of the mosquito, Psorophora albipes.</title>
        <authorList>
            <person name="Chagas A.C."/>
            <person name="Calvo E."/>
            <person name="Rios-Velasquez C.M."/>
            <person name="Pessoa F.A."/>
            <person name="Medeiros J.F."/>
            <person name="Ribeiro J.M."/>
        </authorList>
    </citation>
    <scope>NUCLEOTIDE SEQUENCE</scope>
</reference>
<dbReference type="EMBL" id="GALA01000956">
    <property type="protein sequence ID" value="JAA93896.1"/>
    <property type="molecule type" value="mRNA"/>
</dbReference>
<protein>
    <submittedName>
        <fullName evidence="2">Putative secreted protein</fullName>
    </submittedName>
</protein>
<sequence length="277" mass="30842">MKRTFLLLAFASCASLLLACDQPTKHYSSMGCIPNDRKDDRGCPWNYDCPNLTNRQKDKCYLFGKVYAVGEQVPEEETSSTCTAALACISDGEDQQARFIYAYVDCAEFFRPPTANCTLQYKPNRCCSSGQVCSDEVEKLAKCKIGSETFLEGQRMQIPGKPCRNCICSAGFNEGNTDSDSNCYDDKCGFEIHGADSLYSGAAPVYKEGYCCPWFWREPKETDQLVKGPTKCVDSKLQCKYGKFTMNIGDSLQPVTDQQGTYRCSCGIPPLVHCMMD</sequence>
<proteinExistence type="evidence at transcript level"/>
<feature type="signal peptide" evidence="1">
    <location>
        <begin position="1"/>
        <end position="19"/>
    </location>
</feature>
<accession>T1DIG3</accession>
<evidence type="ECO:0000256" key="1">
    <source>
        <dbReference type="SAM" id="SignalP"/>
    </source>
</evidence>
<dbReference type="AlphaFoldDB" id="T1DIG3"/>
<name>T1DIG3_9DIPT</name>
<evidence type="ECO:0000313" key="2">
    <source>
        <dbReference type="EMBL" id="JAA93896.1"/>
    </source>
</evidence>
<organism evidence="2">
    <name type="scientific">Psorophora albipes</name>
    <dbReference type="NCBI Taxonomy" id="869069"/>
    <lineage>
        <taxon>Eukaryota</taxon>
        <taxon>Metazoa</taxon>
        <taxon>Ecdysozoa</taxon>
        <taxon>Arthropoda</taxon>
        <taxon>Hexapoda</taxon>
        <taxon>Insecta</taxon>
        <taxon>Pterygota</taxon>
        <taxon>Neoptera</taxon>
        <taxon>Endopterygota</taxon>
        <taxon>Diptera</taxon>
        <taxon>Nematocera</taxon>
        <taxon>Culicoidea</taxon>
        <taxon>Culicidae</taxon>
        <taxon>Culicinae</taxon>
        <taxon>Aedini</taxon>
        <taxon>Psorophora</taxon>
    </lineage>
</organism>
<dbReference type="PROSITE" id="PS51257">
    <property type="entry name" value="PROKAR_LIPOPROTEIN"/>
    <property type="match status" value="1"/>
</dbReference>